<comment type="caution">
    <text evidence="2">The sequence shown here is derived from an EMBL/GenBank/DDBJ whole genome shotgun (WGS) entry which is preliminary data.</text>
</comment>
<keyword evidence="1" id="KW-0472">Membrane</keyword>
<accession>A0AAW5TKN6</accession>
<name>A0AAW5TKN6_STRAP</name>
<evidence type="ECO:0000313" key="2">
    <source>
        <dbReference type="EMBL" id="MCW1073545.1"/>
    </source>
</evidence>
<feature type="non-terminal residue" evidence="2">
    <location>
        <position position="106"/>
    </location>
</feature>
<proteinExistence type="predicted"/>
<feature type="non-terminal residue" evidence="2">
    <location>
        <position position="1"/>
    </location>
</feature>
<keyword evidence="1" id="KW-0812">Transmembrane</keyword>
<keyword evidence="1" id="KW-1133">Transmembrane helix</keyword>
<feature type="transmembrane region" description="Helical" evidence="1">
    <location>
        <begin position="32"/>
        <end position="57"/>
    </location>
</feature>
<feature type="transmembrane region" description="Helical" evidence="1">
    <location>
        <begin position="78"/>
        <end position="100"/>
    </location>
</feature>
<dbReference type="Proteomes" id="UP001208853">
    <property type="component" value="Unassembled WGS sequence"/>
</dbReference>
<evidence type="ECO:0000313" key="3">
    <source>
        <dbReference type="Proteomes" id="UP001208853"/>
    </source>
</evidence>
<dbReference type="AlphaFoldDB" id="A0AAW5TKN6"/>
<evidence type="ECO:0008006" key="4">
    <source>
        <dbReference type="Google" id="ProtNLM"/>
    </source>
</evidence>
<organism evidence="2 3">
    <name type="scientific">Streptococcus anginosus</name>
    <dbReference type="NCBI Taxonomy" id="1328"/>
    <lineage>
        <taxon>Bacteria</taxon>
        <taxon>Bacillati</taxon>
        <taxon>Bacillota</taxon>
        <taxon>Bacilli</taxon>
        <taxon>Lactobacillales</taxon>
        <taxon>Streptococcaceae</taxon>
        <taxon>Streptococcus</taxon>
        <taxon>Streptococcus anginosus group</taxon>
    </lineage>
</organism>
<sequence>TDAQTQLVNEELSSSNLQMDTNANLQPVADPFMWPVTGAAALMIITVASLTAGIGVTDARRDQLLVLVMGSTGVLRRGFSAIQAFLLSTLGVVLGIAVALPPLVGY</sequence>
<evidence type="ECO:0000256" key="1">
    <source>
        <dbReference type="SAM" id="Phobius"/>
    </source>
</evidence>
<protein>
    <recommendedName>
        <fullName evidence="4">ABC transporter permease</fullName>
    </recommendedName>
</protein>
<reference evidence="2" key="1">
    <citation type="submission" date="2022-10" db="EMBL/GenBank/DDBJ databases">
        <title>Comparative genomic study of S. anginosus.</title>
        <authorList>
            <person name="Prasad A."/>
            <person name="Ene A."/>
            <person name="Jablonska S."/>
            <person name="Du J."/>
            <person name="Wolfe A.J."/>
            <person name="Putonti C."/>
        </authorList>
    </citation>
    <scope>NUCLEOTIDE SEQUENCE</scope>
    <source>
        <strain evidence="2">UMB6888</strain>
    </source>
</reference>
<dbReference type="EMBL" id="JAPAIK010000291">
    <property type="protein sequence ID" value="MCW1073545.1"/>
    <property type="molecule type" value="Genomic_DNA"/>
</dbReference>
<gene>
    <name evidence="2" type="ORF">OJ930_11250</name>
</gene>